<protein>
    <submittedName>
        <fullName evidence="1">Uncharacterized protein</fullName>
    </submittedName>
</protein>
<sequence>MSSILSRACSKGTQLILLPIRCVYSTWGFPTKVVYGLYTSLFSPTLSQLPTGSEPTLPSNAVPPTESKHLATSHVYPIRRRSEPTLRSVVVAPMECKLSATFPARPIRRGSEPTIHSNAVPSMECKPLATSPIHPIHRDPEPTIQSNAVPHKGFKPSATSPTHPIRRKVRRRSISPKAKIERTLAHQDTVTFVSLLNLALRSYIKELSRLSLEELYEEYQISFYMNPPPNCRTSPRPFLLAMGTNNNLADYRAIMMAQMTSHALGLCHISPRDACMFRQPEHSEGFSAKISLDLVVKKLEFLQSRSIADSGKFRL</sequence>
<comment type="caution">
    <text evidence="1">The sequence shown here is derived from an EMBL/GenBank/DDBJ whole genome shotgun (WGS) entry which is preliminary data.</text>
</comment>
<evidence type="ECO:0000313" key="1">
    <source>
        <dbReference type="EMBL" id="KAJ9061979.1"/>
    </source>
</evidence>
<evidence type="ECO:0000313" key="2">
    <source>
        <dbReference type="Proteomes" id="UP001165960"/>
    </source>
</evidence>
<dbReference type="EMBL" id="QTSX02005031">
    <property type="protein sequence ID" value="KAJ9061979.1"/>
    <property type="molecule type" value="Genomic_DNA"/>
</dbReference>
<keyword evidence="2" id="KW-1185">Reference proteome</keyword>
<gene>
    <name evidence="1" type="ORF">DSO57_1015404</name>
</gene>
<accession>A0ACC2SI80</accession>
<name>A0ACC2SI80_9FUNG</name>
<dbReference type="Proteomes" id="UP001165960">
    <property type="component" value="Unassembled WGS sequence"/>
</dbReference>
<proteinExistence type="predicted"/>
<organism evidence="1 2">
    <name type="scientific">Entomophthora muscae</name>
    <dbReference type="NCBI Taxonomy" id="34485"/>
    <lineage>
        <taxon>Eukaryota</taxon>
        <taxon>Fungi</taxon>
        <taxon>Fungi incertae sedis</taxon>
        <taxon>Zoopagomycota</taxon>
        <taxon>Entomophthoromycotina</taxon>
        <taxon>Entomophthoromycetes</taxon>
        <taxon>Entomophthorales</taxon>
        <taxon>Entomophthoraceae</taxon>
        <taxon>Entomophthora</taxon>
    </lineage>
</organism>
<reference evidence="1" key="1">
    <citation type="submission" date="2022-04" db="EMBL/GenBank/DDBJ databases">
        <title>Genome of the entomopathogenic fungus Entomophthora muscae.</title>
        <authorList>
            <person name="Elya C."/>
            <person name="Lovett B.R."/>
            <person name="Lee E."/>
            <person name="Macias A.M."/>
            <person name="Hajek A.E."/>
            <person name="De Bivort B.L."/>
            <person name="Kasson M.T."/>
            <person name="De Fine Licht H.H."/>
            <person name="Stajich J.E."/>
        </authorList>
    </citation>
    <scope>NUCLEOTIDE SEQUENCE</scope>
    <source>
        <strain evidence="1">Berkeley</strain>
    </source>
</reference>